<gene>
    <name evidence="8" type="ORF">LREN565_2006</name>
</gene>
<evidence type="ECO:0000256" key="4">
    <source>
        <dbReference type="ARBA" id="ARBA00023125"/>
    </source>
</evidence>
<evidence type="ECO:0000256" key="1">
    <source>
        <dbReference type="ARBA" id="ARBA00004496"/>
    </source>
</evidence>
<sequence length="154" mass="18152">MPVNLTPYNELCFAVYTTNRYFHKLYHLVLHPFGLTYLQYMVLLIVYRQQTTTISQVCSELDMANNTLTPVVQKLVQKKWLLKQRAPEDVRRFNLSFNPDQNAQFNLLQTKIAKIQQLFIHQVAAPPITEMINQQHQLNQQLKELAQQLEKQPL</sequence>
<dbReference type="SMART" id="SM00347">
    <property type="entry name" value="HTH_MARR"/>
    <property type="match status" value="1"/>
</dbReference>
<keyword evidence="6" id="KW-0472">Membrane</keyword>
<evidence type="ECO:0000256" key="2">
    <source>
        <dbReference type="ARBA" id="ARBA00022490"/>
    </source>
</evidence>
<evidence type="ECO:0000256" key="5">
    <source>
        <dbReference type="ARBA" id="ARBA00023163"/>
    </source>
</evidence>
<dbReference type="InterPro" id="IPR036390">
    <property type="entry name" value="WH_DNA-bd_sf"/>
</dbReference>
<dbReference type="InterPro" id="IPR055166">
    <property type="entry name" value="Transc_reg_Sar_Rot_HTH"/>
</dbReference>
<dbReference type="InterPro" id="IPR039422">
    <property type="entry name" value="MarR/SlyA-like"/>
</dbReference>
<dbReference type="SUPFAM" id="SSF46785">
    <property type="entry name" value="Winged helix' DNA-binding domain"/>
    <property type="match status" value="1"/>
</dbReference>
<dbReference type="InterPro" id="IPR036388">
    <property type="entry name" value="WH-like_DNA-bd_sf"/>
</dbReference>
<evidence type="ECO:0000259" key="7">
    <source>
        <dbReference type="PROSITE" id="PS50995"/>
    </source>
</evidence>
<dbReference type="GO" id="GO:0003700">
    <property type="term" value="F:DNA-binding transcription factor activity"/>
    <property type="evidence" value="ECO:0007669"/>
    <property type="project" value="InterPro"/>
</dbReference>
<organism evidence="8">
    <name type="scientific">Loigolactobacillus rennini</name>
    <dbReference type="NCBI Taxonomy" id="238013"/>
    <lineage>
        <taxon>Bacteria</taxon>
        <taxon>Bacillati</taxon>
        <taxon>Bacillota</taxon>
        <taxon>Bacilli</taxon>
        <taxon>Lactobacillales</taxon>
        <taxon>Lactobacillaceae</taxon>
        <taxon>Loigolactobacillus</taxon>
    </lineage>
</organism>
<keyword evidence="6" id="KW-0812">Transmembrane</keyword>
<feature type="domain" description="HTH marR-type" evidence="7">
    <location>
        <begin position="8"/>
        <end position="147"/>
    </location>
</feature>
<dbReference type="GO" id="GO:0003677">
    <property type="term" value="F:DNA binding"/>
    <property type="evidence" value="ECO:0007669"/>
    <property type="project" value="UniProtKB-KW"/>
</dbReference>
<keyword evidence="4" id="KW-0238">DNA-binding</keyword>
<dbReference type="Gene3D" id="1.10.10.10">
    <property type="entry name" value="Winged helix-like DNA-binding domain superfamily/Winged helix DNA-binding domain"/>
    <property type="match status" value="1"/>
</dbReference>
<dbReference type="GO" id="GO:0005737">
    <property type="term" value="C:cytoplasm"/>
    <property type="evidence" value="ECO:0007669"/>
    <property type="project" value="UniProtKB-SubCell"/>
</dbReference>
<dbReference type="EMBL" id="LT634362">
    <property type="protein sequence ID" value="SFZ88893.1"/>
    <property type="molecule type" value="Genomic_DNA"/>
</dbReference>
<dbReference type="PANTHER" id="PTHR33164">
    <property type="entry name" value="TRANSCRIPTIONAL REGULATOR, MARR FAMILY"/>
    <property type="match status" value="1"/>
</dbReference>
<dbReference type="PROSITE" id="PS50995">
    <property type="entry name" value="HTH_MARR_2"/>
    <property type="match status" value="1"/>
</dbReference>
<keyword evidence="5" id="KW-0804">Transcription</keyword>
<evidence type="ECO:0000256" key="6">
    <source>
        <dbReference type="SAM" id="Phobius"/>
    </source>
</evidence>
<reference evidence="8" key="1">
    <citation type="submission" date="2016-11" db="EMBL/GenBank/DDBJ databases">
        <authorList>
            <person name="Jaros S."/>
            <person name="Januszkiewicz K."/>
            <person name="Wedrychowicz H."/>
        </authorList>
    </citation>
    <scope>NUCLEOTIDE SEQUENCE</scope>
    <source>
        <strain evidence="8">ACA-DC 565</strain>
    </source>
</reference>
<name>A0A1K2I954_9LACO</name>
<proteinExistence type="predicted"/>
<evidence type="ECO:0000313" key="8">
    <source>
        <dbReference type="EMBL" id="SFZ88893.1"/>
    </source>
</evidence>
<evidence type="ECO:0000256" key="3">
    <source>
        <dbReference type="ARBA" id="ARBA00023015"/>
    </source>
</evidence>
<comment type="subcellular location">
    <subcellularLocation>
        <location evidence="1">Cytoplasm</location>
    </subcellularLocation>
</comment>
<feature type="transmembrane region" description="Helical" evidence="6">
    <location>
        <begin position="25"/>
        <end position="47"/>
    </location>
</feature>
<keyword evidence="2" id="KW-0963">Cytoplasm</keyword>
<dbReference type="PANTHER" id="PTHR33164:SF5">
    <property type="entry name" value="ORGANIC HYDROPEROXIDE RESISTANCE TRANSCRIPTIONAL REGULATOR"/>
    <property type="match status" value="1"/>
</dbReference>
<accession>A0A1K2I954</accession>
<dbReference type="GO" id="GO:0006950">
    <property type="term" value="P:response to stress"/>
    <property type="evidence" value="ECO:0007669"/>
    <property type="project" value="TreeGrafter"/>
</dbReference>
<keyword evidence="6" id="KW-1133">Transmembrane helix</keyword>
<dbReference type="InterPro" id="IPR000835">
    <property type="entry name" value="HTH_MarR-typ"/>
</dbReference>
<keyword evidence="3" id="KW-0805">Transcription regulation</keyword>
<dbReference type="AlphaFoldDB" id="A0A1K2I954"/>
<dbReference type="Pfam" id="PF22381">
    <property type="entry name" value="Staph_reg_Sar_Rot"/>
    <property type="match status" value="1"/>
</dbReference>
<protein>
    <submittedName>
        <fullName evidence="8">Transcriptional regulator, MarR family</fullName>
    </submittedName>
</protein>